<comment type="caution">
    <text evidence="6">The sequence shown here is derived from an EMBL/GenBank/DDBJ whole genome shotgun (WGS) entry which is preliminary data.</text>
</comment>
<dbReference type="OrthoDB" id="3235020at2"/>
<proteinExistence type="predicted"/>
<dbReference type="PANTHER" id="PTHR30055:SF234">
    <property type="entry name" value="HTH-TYPE TRANSCRIPTIONAL REGULATOR BETI"/>
    <property type="match status" value="1"/>
</dbReference>
<dbReference type="InterPro" id="IPR023772">
    <property type="entry name" value="DNA-bd_HTH_TetR-type_CS"/>
</dbReference>
<gene>
    <name evidence="6" type="ORF">F8O04_01775</name>
</gene>
<dbReference type="GO" id="GO:0000976">
    <property type="term" value="F:transcription cis-regulatory region binding"/>
    <property type="evidence" value="ECO:0007669"/>
    <property type="project" value="TreeGrafter"/>
</dbReference>
<dbReference type="InterPro" id="IPR001647">
    <property type="entry name" value="HTH_TetR"/>
</dbReference>
<feature type="domain" description="HTH tetR-type" evidence="5">
    <location>
        <begin position="17"/>
        <end position="77"/>
    </location>
</feature>
<dbReference type="PANTHER" id="PTHR30055">
    <property type="entry name" value="HTH-TYPE TRANSCRIPTIONAL REGULATOR RUTR"/>
    <property type="match status" value="1"/>
</dbReference>
<dbReference type="Pfam" id="PF00440">
    <property type="entry name" value="TetR_N"/>
    <property type="match status" value="1"/>
</dbReference>
<organism evidence="6 7">
    <name type="scientific">Pseudoclavibacter endophyticus</name>
    <dbReference type="NCBI Taxonomy" id="1778590"/>
    <lineage>
        <taxon>Bacteria</taxon>
        <taxon>Bacillati</taxon>
        <taxon>Actinomycetota</taxon>
        <taxon>Actinomycetes</taxon>
        <taxon>Micrococcales</taxon>
        <taxon>Microbacteriaceae</taxon>
        <taxon>Pseudoclavibacter</taxon>
    </lineage>
</organism>
<keyword evidence="7" id="KW-1185">Reference proteome</keyword>
<keyword evidence="3" id="KW-0804">Transcription</keyword>
<sequence length="207" mass="22949">MPDPSAALEPLADRKRRLVRQRIIEASDELFAARGFDNVSVSDIAARADVGRTTFFRYFGDKQEVVFAQEQQMLDAIAEVAQQEVFPVAQTAIEAVEQLRPIVVGLCERATADLDAYARHRRLLEQHLELRGREALKIQQIGVILGEILRDRGTDEATAVFASQVALACYQTGQRRAKTPASLADETRAAFDQAARLGQRSTPTARV</sequence>
<dbReference type="InterPro" id="IPR050109">
    <property type="entry name" value="HTH-type_TetR-like_transc_reg"/>
</dbReference>
<evidence type="ECO:0000256" key="3">
    <source>
        <dbReference type="ARBA" id="ARBA00023163"/>
    </source>
</evidence>
<dbReference type="SUPFAM" id="SSF46689">
    <property type="entry name" value="Homeodomain-like"/>
    <property type="match status" value="1"/>
</dbReference>
<keyword evidence="1" id="KW-0805">Transcription regulation</keyword>
<name>A0A6H9WDN8_9MICO</name>
<dbReference type="RefSeq" id="WP_158027599.1">
    <property type="nucleotide sequence ID" value="NZ_BMHG01000001.1"/>
</dbReference>
<accession>A0A6H9WDN8</accession>
<dbReference type="PROSITE" id="PS50977">
    <property type="entry name" value="HTH_TETR_2"/>
    <property type="match status" value="1"/>
</dbReference>
<reference evidence="6 7" key="1">
    <citation type="submission" date="2019-09" db="EMBL/GenBank/DDBJ databases">
        <title>Phylogeny of genus Pseudoclavibacter and closely related genus.</title>
        <authorList>
            <person name="Li Y."/>
        </authorList>
    </citation>
    <scope>NUCLEOTIDE SEQUENCE [LARGE SCALE GENOMIC DNA]</scope>
    <source>
        <strain evidence="6 7">EGI 60007</strain>
    </source>
</reference>
<keyword evidence="2 4" id="KW-0238">DNA-binding</keyword>
<evidence type="ECO:0000256" key="2">
    <source>
        <dbReference type="ARBA" id="ARBA00023125"/>
    </source>
</evidence>
<dbReference type="EMBL" id="WBJY01000001">
    <property type="protein sequence ID" value="KAB1649039.1"/>
    <property type="molecule type" value="Genomic_DNA"/>
</dbReference>
<dbReference type="GO" id="GO:0003700">
    <property type="term" value="F:DNA-binding transcription factor activity"/>
    <property type="evidence" value="ECO:0007669"/>
    <property type="project" value="TreeGrafter"/>
</dbReference>
<evidence type="ECO:0000259" key="5">
    <source>
        <dbReference type="PROSITE" id="PS50977"/>
    </source>
</evidence>
<evidence type="ECO:0000256" key="1">
    <source>
        <dbReference type="ARBA" id="ARBA00023015"/>
    </source>
</evidence>
<evidence type="ECO:0000256" key="4">
    <source>
        <dbReference type="PROSITE-ProRule" id="PRU00335"/>
    </source>
</evidence>
<dbReference type="Proteomes" id="UP000431744">
    <property type="component" value="Unassembled WGS sequence"/>
</dbReference>
<protein>
    <submittedName>
        <fullName evidence="6">TetR/AcrR family transcriptional regulator</fullName>
    </submittedName>
</protein>
<dbReference type="Gene3D" id="1.10.357.10">
    <property type="entry name" value="Tetracycline Repressor, domain 2"/>
    <property type="match status" value="1"/>
</dbReference>
<evidence type="ECO:0000313" key="7">
    <source>
        <dbReference type="Proteomes" id="UP000431744"/>
    </source>
</evidence>
<feature type="DNA-binding region" description="H-T-H motif" evidence="4">
    <location>
        <begin position="40"/>
        <end position="59"/>
    </location>
</feature>
<dbReference type="AlphaFoldDB" id="A0A6H9WDN8"/>
<dbReference type="InterPro" id="IPR009057">
    <property type="entry name" value="Homeodomain-like_sf"/>
</dbReference>
<evidence type="ECO:0000313" key="6">
    <source>
        <dbReference type="EMBL" id="KAB1649039.1"/>
    </source>
</evidence>
<dbReference type="PRINTS" id="PR00455">
    <property type="entry name" value="HTHTETR"/>
</dbReference>
<dbReference type="PROSITE" id="PS01081">
    <property type="entry name" value="HTH_TETR_1"/>
    <property type="match status" value="1"/>
</dbReference>